<organism evidence="2 3">
    <name type="scientific">Nocardioides caricicola</name>
    <dbReference type="NCBI Taxonomy" id="634770"/>
    <lineage>
        <taxon>Bacteria</taxon>
        <taxon>Bacillati</taxon>
        <taxon>Actinomycetota</taxon>
        <taxon>Actinomycetes</taxon>
        <taxon>Propionibacteriales</taxon>
        <taxon>Nocardioidaceae</taxon>
        <taxon>Nocardioides</taxon>
    </lineage>
</organism>
<keyword evidence="1" id="KW-0472">Membrane</keyword>
<evidence type="ECO:0008006" key="4">
    <source>
        <dbReference type="Google" id="ProtNLM"/>
    </source>
</evidence>
<name>A0ABW0MZN3_9ACTN</name>
<evidence type="ECO:0000256" key="1">
    <source>
        <dbReference type="SAM" id="Phobius"/>
    </source>
</evidence>
<reference evidence="3" key="1">
    <citation type="journal article" date="2019" name="Int. J. Syst. Evol. Microbiol.">
        <title>The Global Catalogue of Microorganisms (GCM) 10K type strain sequencing project: providing services to taxonomists for standard genome sequencing and annotation.</title>
        <authorList>
            <consortium name="The Broad Institute Genomics Platform"/>
            <consortium name="The Broad Institute Genome Sequencing Center for Infectious Disease"/>
            <person name="Wu L."/>
            <person name="Ma J."/>
        </authorList>
    </citation>
    <scope>NUCLEOTIDE SEQUENCE [LARGE SCALE GENOMIC DNA]</scope>
    <source>
        <strain evidence="3">KACC 13778</strain>
    </source>
</reference>
<keyword evidence="1" id="KW-1133">Transmembrane helix</keyword>
<evidence type="ECO:0000313" key="3">
    <source>
        <dbReference type="Proteomes" id="UP001595956"/>
    </source>
</evidence>
<dbReference type="EMBL" id="JBHSMD010000002">
    <property type="protein sequence ID" value="MFC5492427.1"/>
    <property type="molecule type" value="Genomic_DNA"/>
</dbReference>
<feature type="transmembrane region" description="Helical" evidence="1">
    <location>
        <begin position="162"/>
        <end position="183"/>
    </location>
</feature>
<gene>
    <name evidence="2" type="ORF">ACFPKY_04925</name>
</gene>
<comment type="caution">
    <text evidence="2">The sequence shown here is derived from an EMBL/GenBank/DDBJ whole genome shotgun (WGS) entry which is preliminary data.</text>
</comment>
<keyword evidence="1" id="KW-0812">Transmembrane</keyword>
<evidence type="ECO:0000313" key="2">
    <source>
        <dbReference type="EMBL" id="MFC5492427.1"/>
    </source>
</evidence>
<dbReference type="Proteomes" id="UP001595956">
    <property type="component" value="Unassembled WGS sequence"/>
</dbReference>
<protein>
    <recommendedName>
        <fullName evidence="4">YrhK domain-containing protein</fullName>
    </recommendedName>
</protein>
<sequence length="188" mass="19565">MLFMIGSACFVLGSVPAYLDGVGARADALTYVVGAVFFTAASLGQLLQAQSPTVPPLTWWSWQPHDRNWVAAATQFPGTLCFNVSTTAALATYASTQAENHHVWRPDVVGSTLFLVSSTFALLAQAGLIAWLNMVGSVLFGISAIGAYVLPDGSAVDDLAAVGGTLLGAVCFFVGAALMLVCFEGEPT</sequence>
<proteinExistence type="predicted"/>
<dbReference type="RefSeq" id="WP_345170753.1">
    <property type="nucleotide sequence ID" value="NZ_BAABFQ010000003.1"/>
</dbReference>
<accession>A0ABW0MZN3</accession>
<keyword evidence="3" id="KW-1185">Reference proteome</keyword>
<feature type="transmembrane region" description="Helical" evidence="1">
    <location>
        <begin position="128"/>
        <end position="150"/>
    </location>
</feature>